<evidence type="ECO:0000256" key="1">
    <source>
        <dbReference type="SAM" id="MobiDB-lite"/>
    </source>
</evidence>
<protein>
    <submittedName>
        <fullName evidence="2">Uncharacterized protein</fullName>
    </submittedName>
</protein>
<reference evidence="2" key="1">
    <citation type="submission" date="2024-07" db="EMBL/GenBank/DDBJ databases">
        <authorList>
            <person name="Pedron J."/>
        </authorList>
    </citation>
    <scope>NUCLEOTIDE SEQUENCE</scope>
    <source>
        <strain evidence="2">A003-S1-M15</strain>
    </source>
</reference>
<accession>A0AB39IZK8</accession>
<organism evidence="2">
    <name type="scientific">Dickeya oryzae</name>
    <dbReference type="NCBI Taxonomy" id="1240404"/>
    <lineage>
        <taxon>Bacteria</taxon>
        <taxon>Pseudomonadati</taxon>
        <taxon>Pseudomonadota</taxon>
        <taxon>Gammaproteobacteria</taxon>
        <taxon>Enterobacterales</taxon>
        <taxon>Pectobacteriaceae</taxon>
        <taxon>Dickeya</taxon>
    </lineage>
</organism>
<dbReference type="EMBL" id="CP162670">
    <property type="protein sequence ID" value="XDL26565.1"/>
    <property type="molecule type" value="Genomic_DNA"/>
</dbReference>
<proteinExistence type="predicted"/>
<evidence type="ECO:0000313" key="2">
    <source>
        <dbReference type="EMBL" id="XDL26565.1"/>
    </source>
</evidence>
<dbReference type="AlphaFoldDB" id="A0AB39IZK8"/>
<feature type="region of interest" description="Disordered" evidence="1">
    <location>
        <begin position="1"/>
        <end position="55"/>
    </location>
</feature>
<sequence>MNTEKNKQPNQNKMHEGFAQDGLDTSKAKRLLETVQKSSKEQRGQQKSSNKGDDK</sequence>
<dbReference type="GeneID" id="302582085"/>
<gene>
    <name evidence="2" type="ORF">LF929_010395</name>
</gene>
<dbReference type="RefSeq" id="WP_226092545.1">
    <property type="nucleotide sequence ID" value="NZ_CP162670.1"/>
</dbReference>
<name>A0AB39IZK8_9GAMM</name>